<dbReference type="EnsemblMetazoa" id="AMEC010137-RA">
    <property type="protein sequence ID" value="AMEC010137-PA"/>
    <property type="gene ID" value="AMEC010137"/>
</dbReference>
<sequence>MTAINLAKHDIQRADNGHHIRQHVMPSNLVQRCQMGKPGRLNLAPIRLTGPVRHQIHTELTLWRFHRRVRGPGRYLIPLRKQLKVMDKRLHRLFHLGAGRWRYLPIVRLNLTGRHPIEALVDNAQRLAHLLNAAQIPIVAVALRTNRYIELHLIVRIVRLHLPQVPLNTGTPQHDTTEAIVQRIQGRNDPNVHRPLRPDPPEEGGQRSHVQCVRTDRHDVVEDACNFRKQHTDVLRPRRDLNAEQLFHRERVALLVAHHRDVVEPVEVRQGLHVRLVLDQLLGAAVQQPNVRIRTHDRFAVQLQHQAQHTVGSRMLRSEVDLQIAHLLLDRCNLAVPWRKLPACSYVVRVHYRAFELFDELLVRKPFARRTGWLLLQSVRSGDILQQPTTDYSVDLQG</sequence>
<reference evidence="2" key="2">
    <citation type="submission" date="2020-05" db="UniProtKB">
        <authorList>
            <consortium name="EnsemblMetazoa"/>
        </authorList>
    </citation>
    <scope>IDENTIFICATION</scope>
    <source>
        <strain evidence="2">CM1001059</strain>
    </source>
</reference>
<accession>A0A182TXL0</accession>
<feature type="compositionally biased region" description="Basic and acidic residues" evidence="1">
    <location>
        <begin position="190"/>
        <end position="206"/>
    </location>
</feature>
<proteinExistence type="predicted"/>
<name>A0A182TXL0_9DIPT</name>
<dbReference type="AlphaFoldDB" id="A0A182TXL0"/>
<dbReference type="Proteomes" id="UP000075902">
    <property type="component" value="Unassembled WGS sequence"/>
</dbReference>
<keyword evidence="3" id="KW-1185">Reference proteome</keyword>
<feature type="region of interest" description="Disordered" evidence="1">
    <location>
        <begin position="187"/>
        <end position="209"/>
    </location>
</feature>
<reference evidence="3" key="1">
    <citation type="submission" date="2014-01" db="EMBL/GenBank/DDBJ databases">
        <title>The Genome Sequence of Anopheles melas CM1001059_A (V2).</title>
        <authorList>
            <consortium name="The Broad Institute Genomics Platform"/>
            <person name="Neafsey D.E."/>
            <person name="Besansky N."/>
            <person name="Howell P."/>
            <person name="Walton C."/>
            <person name="Young S.K."/>
            <person name="Zeng Q."/>
            <person name="Gargeya S."/>
            <person name="Fitzgerald M."/>
            <person name="Haas B."/>
            <person name="Abouelleil A."/>
            <person name="Allen A.W."/>
            <person name="Alvarado L."/>
            <person name="Arachchi H.M."/>
            <person name="Berlin A.M."/>
            <person name="Chapman S.B."/>
            <person name="Gainer-Dewar J."/>
            <person name="Goldberg J."/>
            <person name="Griggs A."/>
            <person name="Gujja S."/>
            <person name="Hansen M."/>
            <person name="Howarth C."/>
            <person name="Imamovic A."/>
            <person name="Ireland A."/>
            <person name="Larimer J."/>
            <person name="McCowan C."/>
            <person name="Murphy C."/>
            <person name="Pearson M."/>
            <person name="Poon T.W."/>
            <person name="Priest M."/>
            <person name="Roberts A."/>
            <person name="Saif S."/>
            <person name="Shea T."/>
            <person name="Sisk P."/>
            <person name="Sykes S."/>
            <person name="Wortman J."/>
            <person name="Nusbaum C."/>
            <person name="Birren B."/>
        </authorList>
    </citation>
    <scope>NUCLEOTIDE SEQUENCE [LARGE SCALE GENOMIC DNA]</scope>
    <source>
        <strain evidence="3">CM1001059</strain>
    </source>
</reference>
<protein>
    <submittedName>
        <fullName evidence="2">Uncharacterized protein</fullName>
    </submittedName>
</protein>
<evidence type="ECO:0000313" key="2">
    <source>
        <dbReference type="EnsemblMetazoa" id="AMEC010137-PA"/>
    </source>
</evidence>
<evidence type="ECO:0000256" key="1">
    <source>
        <dbReference type="SAM" id="MobiDB-lite"/>
    </source>
</evidence>
<evidence type="ECO:0000313" key="3">
    <source>
        <dbReference type="Proteomes" id="UP000075902"/>
    </source>
</evidence>
<organism evidence="2 3">
    <name type="scientific">Anopheles melas</name>
    <dbReference type="NCBI Taxonomy" id="34690"/>
    <lineage>
        <taxon>Eukaryota</taxon>
        <taxon>Metazoa</taxon>
        <taxon>Ecdysozoa</taxon>
        <taxon>Arthropoda</taxon>
        <taxon>Hexapoda</taxon>
        <taxon>Insecta</taxon>
        <taxon>Pterygota</taxon>
        <taxon>Neoptera</taxon>
        <taxon>Endopterygota</taxon>
        <taxon>Diptera</taxon>
        <taxon>Nematocera</taxon>
        <taxon>Culicoidea</taxon>
        <taxon>Culicidae</taxon>
        <taxon>Anophelinae</taxon>
        <taxon>Anopheles</taxon>
    </lineage>
</organism>
<dbReference type="VEuPathDB" id="VectorBase:AMEC010137"/>